<evidence type="ECO:0000259" key="12">
    <source>
        <dbReference type="Pfam" id="PF00593"/>
    </source>
</evidence>
<dbReference type="GO" id="GO:0009279">
    <property type="term" value="C:cell outer membrane"/>
    <property type="evidence" value="ECO:0007669"/>
    <property type="project" value="UniProtKB-SubCell"/>
</dbReference>
<feature type="chain" id="PRO_5031053640" evidence="11">
    <location>
        <begin position="25"/>
        <end position="717"/>
    </location>
</feature>
<keyword evidence="3 8" id="KW-1134">Transmembrane beta strand</keyword>
<dbReference type="AlphaFoldDB" id="A0A7W6C5V2"/>
<reference evidence="14 15" key="1">
    <citation type="submission" date="2020-08" db="EMBL/GenBank/DDBJ databases">
        <title>Genomic Encyclopedia of Type Strains, Phase IV (KMG-IV): sequencing the most valuable type-strain genomes for metagenomic binning, comparative biology and taxonomic classification.</title>
        <authorList>
            <person name="Goeker M."/>
        </authorList>
    </citation>
    <scope>NUCLEOTIDE SEQUENCE [LARGE SCALE GENOMIC DNA]</scope>
    <source>
        <strain evidence="14 15">DSM 27568</strain>
    </source>
</reference>
<keyword evidence="5 9" id="KW-0798">TonB box</keyword>
<evidence type="ECO:0000313" key="15">
    <source>
        <dbReference type="Proteomes" id="UP000561459"/>
    </source>
</evidence>
<feature type="domain" description="TonB-dependent receptor-like beta-barrel" evidence="12">
    <location>
        <begin position="278"/>
        <end position="686"/>
    </location>
</feature>
<feature type="region of interest" description="Disordered" evidence="10">
    <location>
        <begin position="28"/>
        <end position="51"/>
    </location>
</feature>
<dbReference type="InterPro" id="IPR037066">
    <property type="entry name" value="Plug_dom_sf"/>
</dbReference>
<gene>
    <name evidence="14" type="ORF">GGR39_002748</name>
</gene>
<evidence type="ECO:0000256" key="5">
    <source>
        <dbReference type="ARBA" id="ARBA00023077"/>
    </source>
</evidence>
<dbReference type="Pfam" id="PF00593">
    <property type="entry name" value="TonB_dep_Rec_b-barrel"/>
    <property type="match status" value="1"/>
</dbReference>
<keyword evidence="7 8" id="KW-0998">Cell outer membrane</keyword>
<keyword evidence="4 8" id="KW-0812">Transmembrane</keyword>
<proteinExistence type="inferred from homology"/>
<dbReference type="RefSeq" id="WP_246388725.1">
    <property type="nucleotide sequence ID" value="NZ_JACIDY010000007.1"/>
</dbReference>
<keyword evidence="14" id="KW-0675">Receptor</keyword>
<dbReference type="PANTHER" id="PTHR30069:SF40">
    <property type="entry name" value="TONB-DEPENDENT RECEPTOR NMB0964-RELATED"/>
    <property type="match status" value="1"/>
</dbReference>
<keyword evidence="15" id="KW-1185">Reference proteome</keyword>
<protein>
    <submittedName>
        <fullName evidence="14">Iron complex outermembrane receptor protein</fullName>
    </submittedName>
</protein>
<evidence type="ECO:0000256" key="10">
    <source>
        <dbReference type="SAM" id="MobiDB-lite"/>
    </source>
</evidence>
<dbReference type="CDD" id="cd01347">
    <property type="entry name" value="ligand_gated_channel"/>
    <property type="match status" value="1"/>
</dbReference>
<evidence type="ECO:0000256" key="7">
    <source>
        <dbReference type="ARBA" id="ARBA00023237"/>
    </source>
</evidence>
<keyword evidence="11" id="KW-0732">Signal</keyword>
<dbReference type="EMBL" id="JACIDY010000007">
    <property type="protein sequence ID" value="MBB3941080.1"/>
    <property type="molecule type" value="Genomic_DNA"/>
</dbReference>
<feature type="signal peptide" evidence="11">
    <location>
        <begin position="1"/>
        <end position="24"/>
    </location>
</feature>
<comment type="similarity">
    <text evidence="8 9">Belongs to the TonB-dependent receptor family.</text>
</comment>
<feature type="domain" description="TonB-dependent receptor plug" evidence="13">
    <location>
        <begin position="66"/>
        <end position="169"/>
    </location>
</feature>
<evidence type="ECO:0000256" key="6">
    <source>
        <dbReference type="ARBA" id="ARBA00023136"/>
    </source>
</evidence>
<evidence type="ECO:0000256" key="2">
    <source>
        <dbReference type="ARBA" id="ARBA00022448"/>
    </source>
</evidence>
<dbReference type="Gene3D" id="2.170.130.10">
    <property type="entry name" value="TonB-dependent receptor, plug domain"/>
    <property type="match status" value="1"/>
</dbReference>
<keyword evidence="2 8" id="KW-0813">Transport</keyword>
<dbReference type="Proteomes" id="UP000561459">
    <property type="component" value="Unassembled WGS sequence"/>
</dbReference>
<evidence type="ECO:0000259" key="13">
    <source>
        <dbReference type="Pfam" id="PF07715"/>
    </source>
</evidence>
<evidence type="ECO:0000256" key="1">
    <source>
        <dbReference type="ARBA" id="ARBA00004571"/>
    </source>
</evidence>
<dbReference type="SUPFAM" id="SSF56935">
    <property type="entry name" value="Porins"/>
    <property type="match status" value="1"/>
</dbReference>
<sequence>MSRYASFASLVAITATMMATPAFANDAPAADRDGGSPTGAAKPESLHTRQSSEIVVTAPFQRDRLDILSGVSVVQGAELTQALRPTIGETLARTPGVSATSFGPNASRPVLRGLQGERVRILTDGIGSIDVSNTSVDHAVVVNPLLADRIEVLRGPSTLMFGSSAIGGVVNVIDKRIPRVVPDEAIHVDMIGTYGSAANERSGAGAVDVPLGDKFVVHADGSYLKTGNLRIGNYVLSRRARATALANAGTETPEQLNEGIDFAENAQLRGKLPNSQSKTWTAGVGAALITDTGNLGVSYSHYDSLYGVPDRYAIRPGEEQEGPRLSLAQDRVDLRAEVETGGGLLKSIRARAGYATYRHFELEENGDVGTAFYNKGLEGRVELVQSDRGAWKGASGVQYFSRDFNVVGDEAFLPRNSTEQFGIFTLQQLDYGKLKFEGGARFEHTSLIAKPLPDQPQFFQGQRKFDAFSGSLGASYAIANGWRLGVNASRTTRAPSAEELFANGPHAGTQAFEIGNPDFKKERAWGVEAILRGKGQGYSLEASAFYNWFSNFIYESLTGDVEDGLPVFQSNQAKARYYGFEVQGSLDLAKLGEMTLTADGLADYVHAQITEAGPAPRIPPLRVAGGLQLSGKNLDVRGEVEWNDGQKRVAAFETPTDSFTLVNAQLNIRPWGNERPLSFALSANNIFDVDARRHASFLKDFAPLAGRDFRITARASF</sequence>
<name>A0A7W6C5V2_9SPHN</name>
<dbReference type="PROSITE" id="PS52016">
    <property type="entry name" value="TONB_DEPENDENT_REC_3"/>
    <property type="match status" value="1"/>
</dbReference>
<dbReference type="GO" id="GO:0015344">
    <property type="term" value="F:siderophore uptake transmembrane transporter activity"/>
    <property type="evidence" value="ECO:0007669"/>
    <property type="project" value="TreeGrafter"/>
</dbReference>
<dbReference type="GO" id="GO:0044718">
    <property type="term" value="P:siderophore transmembrane transport"/>
    <property type="evidence" value="ECO:0007669"/>
    <property type="project" value="TreeGrafter"/>
</dbReference>
<evidence type="ECO:0000256" key="9">
    <source>
        <dbReference type="RuleBase" id="RU003357"/>
    </source>
</evidence>
<dbReference type="InterPro" id="IPR000531">
    <property type="entry name" value="Beta-barrel_TonB"/>
</dbReference>
<evidence type="ECO:0000313" key="14">
    <source>
        <dbReference type="EMBL" id="MBB3941080.1"/>
    </source>
</evidence>
<dbReference type="InterPro" id="IPR036942">
    <property type="entry name" value="Beta-barrel_TonB_sf"/>
</dbReference>
<evidence type="ECO:0000256" key="3">
    <source>
        <dbReference type="ARBA" id="ARBA00022452"/>
    </source>
</evidence>
<dbReference type="InterPro" id="IPR012910">
    <property type="entry name" value="Plug_dom"/>
</dbReference>
<dbReference type="PANTHER" id="PTHR30069">
    <property type="entry name" value="TONB-DEPENDENT OUTER MEMBRANE RECEPTOR"/>
    <property type="match status" value="1"/>
</dbReference>
<dbReference type="Pfam" id="PF07715">
    <property type="entry name" value="Plug"/>
    <property type="match status" value="1"/>
</dbReference>
<evidence type="ECO:0000256" key="11">
    <source>
        <dbReference type="SAM" id="SignalP"/>
    </source>
</evidence>
<accession>A0A7W6C5V2</accession>
<evidence type="ECO:0000256" key="8">
    <source>
        <dbReference type="PROSITE-ProRule" id="PRU01360"/>
    </source>
</evidence>
<organism evidence="14 15">
    <name type="scientific">Novosphingobium fluoreni</name>
    <dbReference type="NCBI Taxonomy" id="1391222"/>
    <lineage>
        <taxon>Bacteria</taxon>
        <taxon>Pseudomonadati</taxon>
        <taxon>Pseudomonadota</taxon>
        <taxon>Alphaproteobacteria</taxon>
        <taxon>Sphingomonadales</taxon>
        <taxon>Sphingomonadaceae</taxon>
        <taxon>Novosphingobium</taxon>
    </lineage>
</organism>
<keyword evidence="6 8" id="KW-0472">Membrane</keyword>
<dbReference type="Gene3D" id="2.40.170.20">
    <property type="entry name" value="TonB-dependent receptor, beta-barrel domain"/>
    <property type="match status" value="1"/>
</dbReference>
<evidence type="ECO:0000256" key="4">
    <source>
        <dbReference type="ARBA" id="ARBA00022692"/>
    </source>
</evidence>
<dbReference type="InterPro" id="IPR039426">
    <property type="entry name" value="TonB-dep_rcpt-like"/>
</dbReference>
<comment type="subcellular location">
    <subcellularLocation>
        <location evidence="1 8">Cell outer membrane</location>
        <topology evidence="1 8">Multi-pass membrane protein</topology>
    </subcellularLocation>
</comment>
<comment type="caution">
    <text evidence="14">The sequence shown here is derived from an EMBL/GenBank/DDBJ whole genome shotgun (WGS) entry which is preliminary data.</text>
</comment>